<keyword evidence="6 9" id="KW-0812">Transmembrane</keyword>
<dbReference type="Pfam" id="PF03739">
    <property type="entry name" value="LptF_LptG"/>
    <property type="match status" value="1"/>
</dbReference>
<keyword evidence="7 9" id="KW-1133">Transmembrane helix</keyword>
<dbReference type="RefSeq" id="WP_310339038.1">
    <property type="nucleotide sequence ID" value="NZ_JAVDXO010000001.1"/>
</dbReference>
<feature type="transmembrane region" description="Helical" evidence="9">
    <location>
        <begin position="105"/>
        <end position="125"/>
    </location>
</feature>
<feature type="transmembrane region" description="Helical" evidence="9">
    <location>
        <begin position="52"/>
        <end position="76"/>
    </location>
</feature>
<feature type="transmembrane region" description="Helical" evidence="9">
    <location>
        <begin position="265"/>
        <end position="286"/>
    </location>
</feature>
<keyword evidence="3" id="KW-0813">Transport</keyword>
<evidence type="ECO:0000256" key="6">
    <source>
        <dbReference type="ARBA" id="ARBA00022692"/>
    </source>
</evidence>
<evidence type="ECO:0000313" key="10">
    <source>
        <dbReference type="EMBL" id="MDR7305157.1"/>
    </source>
</evidence>
<gene>
    <name evidence="10" type="ORF">J2X15_000423</name>
</gene>
<keyword evidence="5" id="KW-0997">Cell inner membrane</keyword>
<name>A0ABU1ZHZ8_9BURK</name>
<evidence type="ECO:0000256" key="9">
    <source>
        <dbReference type="SAM" id="Phobius"/>
    </source>
</evidence>
<dbReference type="NCBIfam" id="TIGR04407">
    <property type="entry name" value="LptF_YjgP"/>
    <property type="match status" value="1"/>
</dbReference>
<protein>
    <recommendedName>
        <fullName evidence="2">Lipopolysaccharide export system permease protein LptF</fullName>
    </recommendedName>
</protein>
<organism evidence="10 11">
    <name type="scientific">Rhodoferax saidenbachensis</name>
    <dbReference type="NCBI Taxonomy" id="1484693"/>
    <lineage>
        <taxon>Bacteria</taxon>
        <taxon>Pseudomonadati</taxon>
        <taxon>Pseudomonadota</taxon>
        <taxon>Betaproteobacteria</taxon>
        <taxon>Burkholderiales</taxon>
        <taxon>Comamonadaceae</taxon>
        <taxon>Rhodoferax</taxon>
    </lineage>
</organism>
<evidence type="ECO:0000256" key="3">
    <source>
        <dbReference type="ARBA" id="ARBA00022448"/>
    </source>
</evidence>
<evidence type="ECO:0000256" key="1">
    <source>
        <dbReference type="ARBA" id="ARBA00004429"/>
    </source>
</evidence>
<evidence type="ECO:0000256" key="5">
    <source>
        <dbReference type="ARBA" id="ARBA00022519"/>
    </source>
</evidence>
<proteinExistence type="predicted"/>
<feature type="transmembrane region" description="Helical" evidence="9">
    <location>
        <begin position="298"/>
        <end position="319"/>
    </location>
</feature>
<evidence type="ECO:0000313" key="11">
    <source>
        <dbReference type="Proteomes" id="UP001268089"/>
    </source>
</evidence>
<dbReference type="PANTHER" id="PTHR33529">
    <property type="entry name" value="SLR0882 PROTEIN-RELATED"/>
    <property type="match status" value="1"/>
</dbReference>
<accession>A0ABU1ZHZ8</accession>
<feature type="transmembrane region" description="Helical" evidence="9">
    <location>
        <begin position="12"/>
        <end position="32"/>
    </location>
</feature>
<evidence type="ECO:0000256" key="7">
    <source>
        <dbReference type="ARBA" id="ARBA00022989"/>
    </source>
</evidence>
<evidence type="ECO:0000256" key="8">
    <source>
        <dbReference type="ARBA" id="ARBA00023136"/>
    </source>
</evidence>
<evidence type="ECO:0000256" key="4">
    <source>
        <dbReference type="ARBA" id="ARBA00022475"/>
    </source>
</evidence>
<evidence type="ECO:0000256" key="2">
    <source>
        <dbReference type="ARBA" id="ARBA00014213"/>
    </source>
</evidence>
<keyword evidence="4" id="KW-1003">Cell membrane</keyword>
<reference evidence="10 11" key="1">
    <citation type="submission" date="2023-07" db="EMBL/GenBank/DDBJ databases">
        <title>Sorghum-associated microbial communities from plants grown in Nebraska, USA.</title>
        <authorList>
            <person name="Schachtman D."/>
        </authorList>
    </citation>
    <scope>NUCLEOTIDE SEQUENCE [LARGE SCALE GENOMIC DNA]</scope>
    <source>
        <strain evidence="10 11">BE308</strain>
    </source>
</reference>
<comment type="caution">
    <text evidence="10">The sequence shown here is derived from an EMBL/GenBank/DDBJ whole genome shotgun (WGS) entry which is preliminary data.</text>
</comment>
<dbReference type="InterPro" id="IPR030922">
    <property type="entry name" value="LptF"/>
</dbReference>
<keyword evidence="8 9" id="KW-0472">Membrane</keyword>
<dbReference type="EMBL" id="JAVDXO010000001">
    <property type="protein sequence ID" value="MDR7305157.1"/>
    <property type="molecule type" value="Genomic_DNA"/>
</dbReference>
<keyword evidence="11" id="KW-1185">Reference proteome</keyword>
<feature type="transmembrane region" description="Helical" evidence="9">
    <location>
        <begin position="325"/>
        <end position="346"/>
    </location>
</feature>
<dbReference type="InterPro" id="IPR005495">
    <property type="entry name" value="LptG/LptF_permease"/>
</dbReference>
<sequence>MLFHSSIRRELARSFGATLVVLVTVVMTMTLIRTLGEASRGTFNPSDVLIIMGYTVLSDMPTILSMSLFIAVLSVLTRMYQDSEMVIWFGSGRGPASLLPPLFRFAWPILVVILALAFFILPWAFGRIEDLRYRYDKRGDIARIEPGQFQESSNGDRVFFIEKDAKGQQTGNNVFIATNEAGKETVTSARTGTVEVIGPDKFLVLDNGQRLEKTHGKQDITISVFQRYGARVGADDQSARDYAPTSAMTTLDLIRNPIPLHLAEIAWRAGLILAALNFVVIGLAAAGVNPRAGRTGNLAFAFLAFVVYFNMLVLGKSWIQSGQVGLGQFLLGLHGGALLMALLWLAKRHNHWAIRLRRRPAATTSPSGDAA</sequence>
<dbReference type="PANTHER" id="PTHR33529:SF7">
    <property type="entry name" value="LIPOPOLYSACCHARIDE EXPORT SYSTEM PERMEASE PROTEIN LPTF"/>
    <property type="match status" value="1"/>
</dbReference>
<dbReference type="Proteomes" id="UP001268089">
    <property type="component" value="Unassembled WGS sequence"/>
</dbReference>
<comment type="subcellular location">
    <subcellularLocation>
        <location evidence="1">Cell inner membrane</location>
        <topology evidence="1">Multi-pass membrane protein</topology>
    </subcellularLocation>
</comment>